<dbReference type="GO" id="GO:0006412">
    <property type="term" value="P:translation"/>
    <property type="evidence" value="ECO:0007669"/>
    <property type="project" value="InterPro"/>
</dbReference>
<dbReference type="InterPro" id="IPR023798">
    <property type="entry name" value="Ribosomal_uS7_dom"/>
</dbReference>
<proteinExistence type="inferred from homology"/>
<evidence type="ECO:0000256" key="2">
    <source>
        <dbReference type="ARBA" id="ARBA00022980"/>
    </source>
</evidence>
<dbReference type="PANTHER" id="PTHR11205">
    <property type="entry name" value="RIBOSOMAL PROTEIN S7"/>
    <property type="match status" value="1"/>
</dbReference>
<gene>
    <name evidence="5" type="ORF">OH76DRAFT_1486932</name>
</gene>
<keyword evidence="3" id="KW-0687">Ribonucleoprotein</keyword>
<evidence type="ECO:0000259" key="4">
    <source>
        <dbReference type="Pfam" id="PF00177"/>
    </source>
</evidence>
<dbReference type="InterPro" id="IPR047988">
    <property type="entry name" value="Ribosomal_uS7m_fungi"/>
</dbReference>
<sequence>MFASIRTAATRLAFRPAVAVNARRLATESASSTLPGAAENGALSSVTIQTPAAASASTSILPHATDAAVIHIPPAEDPLLHLFTSMVMRHGKRQEAARKITRMLLHIHAFTKAPPMPILRQAIVAAEPLLRCRSFKRAAKQFVFPIPLNDRQRAWQALKWIIEESKKRGGRHEEERLAREVIAIVKGDSQVLKHKEAVHKLAVLHRGNVVRPPRVPRSNSG</sequence>
<dbReference type="InterPro" id="IPR036823">
    <property type="entry name" value="Ribosomal_uS7_dom_sf"/>
</dbReference>
<dbReference type="InterPro" id="IPR000235">
    <property type="entry name" value="Ribosomal_uS7"/>
</dbReference>
<dbReference type="AlphaFoldDB" id="A0A371CWJ6"/>
<dbReference type="Gene3D" id="1.10.455.10">
    <property type="entry name" value="Ribosomal protein S7 domain"/>
    <property type="match status" value="1"/>
</dbReference>
<dbReference type="Proteomes" id="UP000256964">
    <property type="component" value="Unassembled WGS sequence"/>
</dbReference>
<keyword evidence="2 5" id="KW-0689">Ribosomal protein</keyword>
<evidence type="ECO:0000313" key="5">
    <source>
        <dbReference type="EMBL" id="RDX44645.1"/>
    </source>
</evidence>
<dbReference type="GO" id="GO:0005840">
    <property type="term" value="C:ribosome"/>
    <property type="evidence" value="ECO:0007669"/>
    <property type="project" value="UniProtKB-KW"/>
</dbReference>
<dbReference type="OrthoDB" id="9972728at2759"/>
<dbReference type="GO" id="GO:1990904">
    <property type="term" value="C:ribonucleoprotein complex"/>
    <property type="evidence" value="ECO:0007669"/>
    <property type="project" value="UniProtKB-KW"/>
</dbReference>
<evidence type="ECO:0000313" key="6">
    <source>
        <dbReference type="Proteomes" id="UP000256964"/>
    </source>
</evidence>
<dbReference type="CDD" id="cd14868">
    <property type="entry name" value="uS7_Mitochondria_Fungi"/>
    <property type="match status" value="1"/>
</dbReference>
<reference evidence="5 6" key="1">
    <citation type="journal article" date="2018" name="Biotechnol. Biofuels">
        <title>Integrative visual omics of the white-rot fungus Polyporus brumalis exposes the biotechnological potential of its oxidative enzymes for delignifying raw plant biomass.</title>
        <authorList>
            <person name="Miyauchi S."/>
            <person name="Rancon A."/>
            <person name="Drula E."/>
            <person name="Hage H."/>
            <person name="Chaduli D."/>
            <person name="Favel A."/>
            <person name="Grisel S."/>
            <person name="Henrissat B."/>
            <person name="Herpoel-Gimbert I."/>
            <person name="Ruiz-Duenas F.J."/>
            <person name="Chevret D."/>
            <person name="Hainaut M."/>
            <person name="Lin J."/>
            <person name="Wang M."/>
            <person name="Pangilinan J."/>
            <person name="Lipzen A."/>
            <person name="Lesage-Meessen L."/>
            <person name="Navarro D."/>
            <person name="Riley R."/>
            <person name="Grigoriev I.V."/>
            <person name="Zhou S."/>
            <person name="Raouche S."/>
            <person name="Rosso M.N."/>
        </authorList>
    </citation>
    <scope>NUCLEOTIDE SEQUENCE [LARGE SCALE GENOMIC DNA]</scope>
    <source>
        <strain evidence="5 6">BRFM 1820</strain>
    </source>
</reference>
<keyword evidence="6" id="KW-1185">Reference proteome</keyword>
<organism evidence="5 6">
    <name type="scientific">Lentinus brumalis</name>
    <dbReference type="NCBI Taxonomy" id="2498619"/>
    <lineage>
        <taxon>Eukaryota</taxon>
        <taxon>Fungi</taxon>
        <taxon>Dikarya</taxon>
        <taxon>Basidiomycota</taxon>
        <taxon>Agaricomycotina</taxon>
        <taxon>Agaricomycetes</taxon>
        <taxon>Polyporales</taxon>
        <taxon>Polyporaceae</taxon>
        <taxon>Lentinus</taxon>
    </lineage>
</organism>
<dbReference type="SUPFAM" id="SSF47973">
    <property type="entry name" value="Ribosomal protein S7"/>
    <property type="match status" value="1"/>
</dbReference>
<dbReference type="Pfam" id="PF00177">
    <property type="entry name" value="Ribosomal_S7"/>
    <property type="match status" value="1"/>
</dbReference>
<feature type="domain" description="Small ribosomal subunit protein uS7" evidence="4">
    <location>
        <begin position="69"/>
        <end position="203"/>
    </location>
</feature>
<protein>
    <submittedName>
        <fullName evidence="5">Ribosomal protein S7</fullName>
    </submittedName>
</protein>
<name>A0A371CWJ6_9APHY</name>
<comment type="similarity">
    <text evidence="1">Belongs to the universal ribosomal protein uS7 family.</text>
</comment>
<evidence type="ECO:0000256" key="1">
    <source>
        <dbReference type="ARBA" id="ARBA00007151"/>
    </source>
</evidence>
<accession>A0A371CWJ6</accession>
<dbReference type="STRING" id="139420.A0A371CWJ6"/>
<dbReference type="EMBL" id="KZ857447">
    <property type="protein sequence ID" value="RDX44645.1"/>
    <property type="molecule type" value="Genomic_DNA"/>
</dbReference>
<evidence type="ECO:0000256" key="3">
    <source>
        <dbReference type="ARBA" id="ARBA00023274"/>
    </source>
</evidence>